<dbReference type="FunFam" id="3.30.420.10:FF:000045">
    <property type="entry name" value="3'-5' exonuclease DinG"/>
    <property type="match status" value="1"/>
</dbReference>
<dbReference type="OrthoDB" id="5497329at2"/>
<proteinExistence type="predicted"/>
<dbReference type="InterPro" id="IPR012337">
    <property type="entry name" value="RNaseH-like_sf"/>
</dbReference>
<dbReference type="SMART" id="SM00479">
    <property type="entry name" value="EXOIII"/>
    <property type="match status" value="1"/>
</dbReference>
<name>A0A410JY07_9BACT</name>
<dbReference type="GO" id="GO:0005829">
    <property type="term" value="C:cytosol"/>
    <property type="evidence" value="ECO:0007669"/>
    <property type="project" value="TreeGrafter"/>
</dbReference>
<organism evidence="4 5">
    <name type="scientific">Geovibrio thiophilus</name>
    <dbReference type="NCBI Taxonomy" id="139438"/>
    <lineage>
        <taxon>Bacteria</taxon>
        <taxon>Pseudomonadati</taxon>
        <taxon>Deferribacterota</taxon>
        <taxon>Deferribacteres</taxon>
        <taxon>Deferribacterales</taxon>
        <taxon>Geovibrionaceae</taxon>
        <taxon>Geovibrio</taxon>
    </lineage>
</organism>
<comment type="function">
    <text evidence="1">DNA polymerase III is a complex, multichain enzyme responsible for most of the replicative synthesis in bacteria. The epsilon subunit contain the editing function and is a proofreading 3'-5' exonuclease.</text>
</comment>
<sequence length="228" mass="26131">MITKLFGRKNVENKPKDPIAIYVNKMCEAAKNHSVMGEKIEEAVFSVVDTETTGLDLTKARVINIAAVKVQNFKIIDFYNTFINPEMVIPPESVKWHNITDEMVRDKPKVEEILPDFMKFVGSSVIVGHHINFDIKMINKELNSCFGCQLHNQWLDTMLIYSRAIIKKEDHLTLDHLFDVYNVKCNGRHTALGDALATAEVFTKMIFQANEHYNTIRELVDCQKSLLT</sequence>
<dbReference type="Gene3D" id="3.30.420.10">
    <property type="entry name" value="Ribonuclease H-like superfamily/Ribonuclease H"/>
    <property type="match status" value="1"/>
</dbReference>
<keyword evidence="4" id="KW-0269">Exonuclease</keyword>
<keyword evidence="4" id="KW-0540">Nuclease</keyword>
<accession>A0A410JY07</accession>
<evidence type="ECO:0000313" key="5">
    <source>
        <dbReference type="Proteomes" id="UP000287502"/>
    </source>
</evidence>
<dbReference type="GO" id="GO:0008408">
    <property type="term" value="F:3'-5' exonuclease activity"/>
    <property type="evidence" value="ECO:0007669"/>
    <property type="project" value="TreeGrafter"/>
</dbReference>
<evidence type="ECO:0000256" key="2">
    <source>
        <dbReference type="ARBA" id="ARBA00026073"/>
    </source>
</evidence>
<dbReference type="KEGG" id="gtl:EP073_06125"/>
<evidence type="ECO:0000259" key="3">
    <source>
        <dbReference type="SMART" id="SM00479"/>
    </source>
</evidence>
<dbReference type="GO" id="GO:0045004">
    <property type="term" value="P:DNA replication proofreading"/>
    <property type="evidence" value="ECO:0007669"/>
    <property type="project" value="TreeGrafter"/>
</dbReference>
<dbReference type="GO" id="GO:0003677">
    <property type="term" value="F:DNA binding"/>
    <property type="evidence" value="ECO:0007669"/>
    <property type="project" value="InterPro"/>
</dbReference>
<dbReference type="EMBL" id="CP035108">
    <property type="protein sequence ID" value="QAR32999.1"/>
    <property type="molecule type" value="Genomic_DNA"/>
</dbReference>
<dbReference type="CDD" id="cd06127">
    <property type="entry name" value="DEDDh"/>
    <property type="match status" value="1"/>
</dbReference>
<feature type="domain" description="Exonuclease" evidence="3">
    <location>
        <begin position="44"/>
        <end position="211"/>
    </location>
</feature>
<dbReference type="Proteomes" id="UP000287502">
    <property type="component" value="Chromosome"/>
</dbReference>
<dbReference type="Pfam" id="PF00929">
    <property type="entry name" value="RNase_T"/>
    <property type="match status" value="1"/>
</dbReference>
<protein>
    <submittedName>
        <fullName evidence="4">3'-5' exonuclease</fullName>
    </submittedName>
</protein>
<dbReference type="InterPro" id="IPR013520">
    <property type="entry name" value="Ribonucl_H"/>
</dbReference>
<dbReference type="RefSeq" id="WP_128466285.1">
    <property type="nucleotide sequence ID" value="NZ_CP035108.1"/>
</dbReference>
<dbReference type="NCBIfam" id="TIGR00573">
    <property type="entry name" value="dnaq"/>
    <property type="match status" value="1"/>
</dbReference>
<dbReference type="GO" id="GO:0003887">
    <property type="term" value="F:DNA-directed DNA polymerase activity"/>
    <property type="evidence" value="ECO:0007669"/>
    <property type="project" value="InterPro"/>
</dbReference>
<dbReference type="InterPro" id="IPR006054">
    <property type="entry name" value="DnaQ"/>
</dbReference>
<keyword evidence="5" id="KW-1185">Reference proteome</keyword>
<keyword evidence="4" id="KW-0378">Hydrolase</keyword>
<comment type="subunit">
    <text evidence="2">DNA polymerase III contains a core (composed of alpha, epsilon and theta chains) that associates with a tau subunit. This core dimerizes to form the POLIII' complex. PolIII' associates with the gamma complex (composed of gamma, delta, delta', psi and chi chains) and with the beta chain to form the complete DNA polymerase III complex.</text>
</comment>
<evidence type="ECO:0000256" key="1">
    <source>
        <dbReference type="ARBA" id="ARBA00025483"/>
    </source>
</evidence>
<reference evidence="4 5" key="1">
    <citation type="submission" date="2019-01" db="EMBL/GenBank/DDBJ databases">
        <title>Geovibrio thiophilus DSM 11263, complete genome.</title>
        <authorList>
            <person name="Spring S."/>
            <person name="Bunk B."/>
            <person name="Sproer C."/>
        </authorList>
    </citation>
    <scope>NUCLEOTIDE SEQUENCE [LARGE SCALE GENOMIC DNA]</scope>
    <source>
        <strain evidence="4 5">DSM 11263</strain>
    </source>
</reference>
<dbReference type="SUPFAM" id="SSF53098">
    <property type="entry name" value="Ribonuclease H-like"/>
    <property type="match status" value="1"/>
</dbReference>
<dbReference type="InterPro" id="IPR036397">
    <property type="entry name" value="RNaseH_sf"/>
</dbReference>
<dbReference type="AlphaFoldDB" id="A0A410JY07"/>
<gene>
    <name evidence="4" type="ORF">EP073_06125</name>
</gene>
<dbReference type="PANTHER" id="PTHR30231:SF41">
    <property type="entry name" value="DNA POLYMERASE III SUBUNIT EPSILON"/>
    <property type="match status" value="1"/>
</dbReference>
<evidence type="ECO:0000313" key="4">
    <source>
        <dbReference type="EMBL" id="QAR32999.1"/>
    </source>
</evidence>
<dbReference type="PANTHER" id="PTHR30231">
    <property type="entry name" value="DNA POLYMERASE III SUBUNIT EPSILON"/>
    <property type="match status" value="1"/>
</dbReference>